<reference evidence="4" key="1">
    <citation type="submission" date="2019-02" db="EMBL/GenBank/DDBJ databases">
        <authorList>
            <person name="Gruber-Vodicka R. H."/>
            <person name="Seah K. B. B."/>
        </authorList>
    </citation>
    <scope>NUCLEOTIDE SEQUENCE</scope>
    <source>
        <strain evidence="4">BECK_DK47</strain>
    </source>
</reference>
<feature type="compositionally biased region" description="Polar residues" evidence="2">
    <location>
        <begin position="344"/>
        <end position="356"/>
    </location>
</feature>
<feature type="region of interest" description="Disordered" evidence="2">
    <location>
        <begin position="99"/>
        <end position="147"/>
    </location>
</feature>
<evidence type="ECO:0000256" key="3">
    <source>
        <dbReference type="SAM" id="Phobius"/>
    </source>
</evidence>
<organism evidence="4">
    <name type="scientific">Candidatus Kentrum sp. DK</name>
    <dbReference type="NCBI Taxonomy" id="2126562"/>
    <lineage>
        <taxon>Bacteria</taxon>
        <taxon>Pseudomonadati</taxon>
        <taxon>Pseudomonadota</taxon>
        <taxon>Gammaproteobacteria</taxon>
        <taxon>Candidatus Kentrum</taxon>
    </lineage>
</organism>
<evidence type="ECO:0000313" key="4">
    <source>
        <dbReference type="EMBL" id="VFJ64719.1"/>
    </source>
</evidence>
<feature type="compositionally biased region" description="Basic and acidic residues" evidence="2">
    <location>
        <begin position="99"/>
        <end position="110"/>
    </location>
</feature>
<protein>
    <recommendedName>
        <fullName evidence="5">DUF4407 domain-containing protein</fullName>
    </recommendedName>
</protein>
<evidence type="ECO:0000256" key="1">
    <source>
        <dbReference type="SAM" id="Coils"/>
    </source>
</evidence>
<evidence type="ECO:0000256" key="2">
    <source>
        <dbReference type="SAM" id="MobiDB-lite"/>
    </source>
</evidence>
<evidence type="ECO:0008006" key="5">
    <source>
        <dbReference type="Google" id="ProtNLM"/>
    </source>
</evidence>
<feature type="coiled-coil region" evidence="1">
    <location>
        <begin position="214"/>
        <end position="241"/>
    </location>
</feature>
<keyword evidence="3" id="KW-0472">Membrane</keyword>
<gene>
    <name evidence="4" type="ORF">BECKDK2373B_GA0170837_113911</name>
</gene>
<feature type="region of interest" description="Disordered" evidence="2">
    <location>
        <begin position="328"/>
        <end position="366"/>
    </location>
</feature>
<dbReference type="EMBL" id="CAADEX010000139">
    <property type="protein sequence ID" value="VFJ64719.1"/>
    <property type="molecule type" value="Genomic_DNA"/>
</dbReference>
<feature type="coiled-coil region" evidence="1">
    <location>
        <begin position="12"/>
        <end position="46"/>
    </location>
</feature>
<keyword evidence="3" id="KW-0812">Transmembrane</keyword>
<feature type="compositionally biased region" description="Basic and acidic residues" evidence="2">
    <location>
        <begin position="119"/>
        <end position="138"/>
    </location>
</feature>
<name>A0A450TCU3_9GAMM</name>
<dbReference type="InterPro" id="IPR025519">
    <property type="entry name" value="DUF4407"/>
</dbReference>
<feature type="transmembrane region" description="Helical" evidence="3">
    <location>
        <begin position="409"/>
        <end position="430"/>
    </location>
</feature>
<keyword evidence="3" id="KW-1133">Transmembrane helix</keyword>
<dbReference type="AlphaFoldDB" id="A0A450TCU3"/>
<feature type="transmembrane region" description="Helical" evidence="3">
    <location>
        <begin position="375"/>
        <end position="397"/>
    </location>
</feature>
<accession>A0A450TCU3</accession>
<feature type="transmembrane region" description="Helical" evidence="3">
    <location>
        <begin position="177"/>
        <end position="200"/>
    </location>
</feature>
<keyword evidence="1" id="KW-0175">Coiled coil</keyword>
<sequence length="437" mass="49186">MREEPIRREEKHKEEMAEKKRIDEKIEKLNLEMHQLTEQIACEKSGGVGNNCEKYTTSTWKGGGSSVTRLDELHKDKTKTRDLLREDLTKIRESISEYKGDIENPKDKNEGGAITKQSGKTEKKENAEQDEEKIAEKEKKRKERKDKIAKDAKEKAANLSFLQRNIQLVALFIKDGVYIAAVIIAVFLFLFLIELVPVFIKIMLPFGEYEKDLLRRDKTRENEHEKEKHDYEKELEHRNEMKDHDSKLTKLVIEMMNSLDEASKTSAESVQENKEKLDTLLESPRAKMIHDKIEIYLKTVWGEKEESPSGPDNVTSYDNIGGGSGDYSFSNSSASDRKGEGSPDSESSATLVSPSSKESERHNSGTKLNTKAGRVILTIVSVIVASSLAILALIMFYDIDSAKAGLINQILSLVVTAPILYFTALGPLSLTTGGKND</sequence>
<dbReference type="Pfam" id="PF14362">
    <property type="entry name" value="DUF4407"/>
    <property type="match status" value="1"/>
</dbReference>
<proteinExistence type="predicted"/>